<evidence type="ECO:0000313" key="3">
    <source>
        <dbReference type="EMBL" id="MBP2188813.1"/>
    </source>
</evidence>
<protein>
    <submittedName>
        <fullName evidence="3">ATP-dependent Clp protease ATP-binding subunit ClpA</fullName>
    </submittedName>
</protein>
<evidence type="ECO:0000313" key="4">
    <source>
        <dbReference type="Proteomes" id="UP001519325"/>
    </source>
</evidence>
<reference evidence="3 4" key="1">
    <citation type="submission" date="2021-03" db="EMBL/GenBank/DDBJ databases">
        <title>Sequencing the genomes of 1000 actinobacteria strains.</title>
        <authorList>
            <person name="Klenk H.-P."/>
        </authorList>
    </citation>
    <scope>NUCLEOTIDE SEQUENCE [LARGE SCALE GENOMIC DNA]</scope>
    <source>
        <strain evidence="3 4">DSM 45516</strain>
    </source>
</reference>
<dbReference type="Pfam" id="PF02861">
    <property type="entry name" value="Clp_N"/>
    <property type="match status" value="2"/>
</dbReference>
<organism evidence="3 4">
    <name type="scientific">Nocardia goodfellowii</name>
    <dbReference type="NCBI Taxonomy" id="882446"/>
    <lineage>
        <taxon>Bacteria</taxon>
        <taxon>Bacillati</taxon>
        <taxon>Actinomycetota</taxon>
        <taxon>Actinomycetes</taxon>
        <taxon>Mycobacteriales</taxon>
        <taxon>Nocardiaceae</taxon>
        <taxon>Nocardia</taxon>
    </lineage>
</organism>
<dbReference type="EMBL" id="JAGGMR010000001">
    <property type="protein sequence ID" value="MBP2188813.1"/>
    <property type="molecule type" value="Genomic_DNA"/>
</dbReference>
<dbReference type="SUPFAM" id="SSF81923">
    <property type="entry name" value="Double Clp-N motif"/>
    <property type="match status" value="2"/>
</dbReference>
<keyword evidence="3" id="KW-0067">ATP-binding</keyword>
<evidence type="ECO:0000256" key="1">
    <source>
        <dbReference type="PROSITE-ProRule" id="PRU01251"/>
    </source>
</evidence>
<dbReference type="PROSITE" id="PS51903">
    <property type="entry name" value="CLP_R"/>
    <property type="match status" value="1"/>
</dbReference>
<dbReference type="InterPro" id="IPR004176">
    <property type="entry name" value="Clp_R_N"/>
</dbReference>
<dbReference type="Proteomes" id="UP001519325">
    <property type="component" value="Unassembled WGS sequence"/>
</dbReference>
<dbReference type="RefSeq" id="WP_209886552.1">
    <property type="nucleotide sequence ID" value="NZ_JAGGMR010000001.1"/>
</dbReference>
<keyword evidence="3" id="KW-0547">Nucleotide-binding</keyword>
<sequence>MFERFSKAARTAVVVAQEDARELRSDNIDVEHVLLGLLAQGEPELKALLAEAGLTHEGVLDTLAPGADAPTGAQGEPLGAEDAEALRSIGIDLDAVRESLEATFGADALDRAVPVEEKRGRFGFGGPKVFGHIPFTRDAKKILELSLRETTARKDDSIQSGHILLAILRAPNATTARLLGGKDTIEGLRPKVHALLDRAA</sequence>
<proteinExistence type="predicted"/>
<keyword evidence="1" id="KW-0677">Repeat</keyword>
<dbReference type="GO" id="GO:0006508">
    <property type="term" value="P:proteolysis"/>
    <property type="evidence" value="ECO:0007669"/>
    <property type="project" value="UniProtKB-KW"/>
</dbReference>
<evidence type="ECO:0000259" key="2">
    <source>
        <dbReference type="PROSITE" id="PS51903"/>
    </source>
</evidence>
<keyword evidence="3" id="KW-0378">Hydrolase</keyword>
<feature type="domain" description="Clp R" evidence="2">
    <location>
        <begin position="2"/>
        <end position="200"/>
    </location>
</feature>
<name>A0ABS4QCJ4_9NOCA</name>
<gene>
    <name evidence="3" type="ORF">BJ987_001714</name>
</gene>
<dbReference type="InterPro" id="IPR036628">
    <property type="entry name" value="Clp_N_dom_sf"/>
</dbReference>
<keyword evidence="4" id="KW-1185">Reference proteome</keyword>
<comment type="caution">
    <text evidence="3">The sequence shown here is derived from an EMBL/GenBank/DDBJ whole genome shotgun (WGS) entry which is preliminary data.</text>
</comment>
<accession>A0ABS4QCJ4</accession>
<dbReference type="Gene3D" id="1.10.1780.10">
    <property type="entry name" value="Clp, N-terminal domain"/>
    <property type="match status" value="2"/>
</dbReference>
<dbReference type="GO" id="GO:0008233">
    <property type="term" value="F:peptidase activity"/>
    <property type="evidence" value="ECO:0007669"/>
    <property type="project" value="UniProtKB-KW"/>
</dbReference>
<keyword evidence="3" id="KW-0645">Protease</keyword>
<dbReference type="GO" id="GO:0005524">
    <property type="term" value="F:ATP binding"/>
    <property type="evidence" value="ECO:0007669"/>
    <property type="project" value="UniProtKB-KW"/>
</dbReference>